<dbReference type="PROSITE" id="PS51186">
    <property type="entry name" value="GNAT"/>
    <property type="match status" value="1"/>
</dbReference>
<dbReference type="InterPro" id="IPR016181">
    <property type="entry name" value="Acyl_CoA_acyltransferase"/>
</dbReference>
<dbReference type="EC" id="2.3.1.-" evidence="2"/>
<organism evidence="2 3">
    <name type="scientific">Peptostreptococcus equinus</name>
    <dbReference type="NCBI Taxonomy" id="3003601"/>
    <lineage>
        <taxon>Bacteria</taxon>
        <taxon>Bacillati</taxon>
        <taxon>Bacillota</taxon>
        <taxon>Clostridia</taxon>
        <taxon>Peptostreptococcales</taxon>
        <taxon>Peptostreptococcaceae</taxon>
        <taxon>Peptostreptococcus</taxon>
    </lineage>
</organism>
<evidence type="ECO:0000259" key="1">
    <source>
        <dbReference type="PROSITE" id="PS51186"/>
    </source>
</evidence>
<dbReference type="GO" id="GO:0016746">
    <property type="term" value="F:acyltransferase activity"/>
    <property type="evidence" value="ECO:0007669"/>
    <property type="project" value="UniProtKB-KW"/>
</dbReference>
<dbReference type="Proteomes" id="UP001164187">
    <property type="component" value="Chromosome"/>
</dbReference>
<accession>A0ABY7JNL7</accession>
<dbReference type="InterPro" id="IPR000182">
    <property type="entry name" value="GNAT_dom"/>
</dbReference>
<keyword evidence="2" id="KW-0808">Transferase</keyword>
<reference evidence="2" key="1">
    <citation type="submission" date="2022-12" db="EMBL/GenBank/DDBJ databases">
        <title>Peptostreptococcus.</title>
        <authorList>
            <person name="Lee S.H."/>
        </authorList>
    </citation>
    <scope>NUCLEOTIDE SEQUENCE</scope>
    <source>
        <strain evidence="2">CBA3647</strain>
    </source>
</reference>
<dbReference type="RefSeq" id="WP_269311629.1">
    <property type="nucleotide sequence ID" value="NZ_CP114052.1"/>
</dbReference>
<dbReference type="SUPFAM" id="SSF55729">
    <property type="entry name" value="Acyl-CoA N-acyltransferases (Nat)"/>
    <property type="match status" value="1"/>
</dbReference>
<dbReference type="Gene3D" id="3.40.630.30">
    <property type="match status" value="1"/>
</dbReference>
<evidence type="ECO:0000313" key="3">
    <source>
        <dbReference type="Proteomes" id="UP001164187"/>
    </source>
</evidence>
<proteinExistence type="predicted"/>
<dbReference type="Pfam" id="PF00583">
    <property type="entry name" value="Acetyltransf_1"/>
    <property type="match status" value="1"/>
</dbReference>
<feature type="domain" description="N-acetyltransferase" evidence="1">
    <location>
        <begin position="1"/>
        <end position="153"/>
    </location>
</feature>
<sequence>MEIVSYKKEYKKDFIDMNEAWITNMFGKIEDKDYEILSNFEDSLKSGGQIYFAVEENLVLAACMVVPLSEDEWEIEKFAAKGMYTGTGAGTACLKACIDHVKNETNAKKIVIVSNTKCDVAVRMYKRFGFKEIPLDREKFPYERANISLELVL</sequence>
<keyword evidence="2" id="KW-0012">Acyltransferase</keyword>
<evidence type="ECO:0000313" key="2">
    <source>
        <dbReference type="EMBL" id="WAW14937.1"/>
    </source>
</evidence>
<name>A0ABY7JNL7_9FIRM</name>
<dbReference type="EMBL" id="CP114052">
    <property type="protein sequence ID" value="WAW14937.1"/>
    <property type="molecule type" value="Genomic_DNA"/>
</dbReference>
<gene>
    <name evidence="2" type="ORF">O0R46_00115</name>
</gene>
<protein>
    <submittedName>
        <fullName evidence="2">GNAT family N-acetyltransferase</fullName>
        <ecNumber evidence="2">2.3.1.-</ecNumber>
    </submittedName>
</protein>
<keyword evidence="3" id="KW-1185">Reference proteome</keyword>